<dbReference type="InterPro" id="IPR029017">
    <property type="entry name" value="Enolase-like_N"/>
</dbReference>
<dbReference type="NCBIfam" id="NF003792">
    <property type="entry name" value="PRK05380.1"/>
    <property type="match status" value="1"/>
</dbReference>
<dbReference type="Gene3D" id="3.40.50.300">
    <property type="entry name" value="P-loop containing nucleotide triphosphate hydrolases"/>
    <property type="match status" value="1"/>
</dbReference>
<evidence type="ECO:0000256" key="11">
    <source>
        <dbReference type="ARBA" id="ARBA00022975"/>
    </source>
</evidence>
<dbReference type="PROSITE" id="PS51273">
    <property type="entry name" value="GATASE_TYPE_1"/>
    <property type="match status" value="1"/>
</dbReference>
<evidence type="ECO:0000256" key="1">
    <source>
        <dbReference type="ARBA" id="ARBA00005031"/>
    </source>
</evidence>
<reference evidence="19" key="2">
    <citation type="submission" date="2020-05" db="UniProtKB">
        <authorList>
            <consortium name="EnsemblMetazoa"/>
        </authorList>
    </citation>
    <scope>IDENTIFICATION</scope>
    <source>
        <strain evidence="19">IAEA</strain>
    </source>
</reference>
<keyword evidence="6" id="KW-0479">Metal-binding</keyword>
<dbReference type="Pfam" id="PF00117">
    <property type="entry name" value="GATase"/>
    <property type="match status" value="1"/>
</dbReference>
<dbReference type="EMBL" id="JXJN01023889">
    <property type="status" value="NOT_ANNOTATED_CDS"/>
    <property type="molecule type" value="Genomic_DNA"/>
</dbReference>
<dbReference type="Proteomes" id="UP000092460">
    <property type="component" value="Unassembled WGS sequence"/>
</dbReference>
<evidence type="ECO:0000256" key="4">
    <source>
        <dbReference type="ARBA" id="ARBA00009604"/>
    </source>
</evidence>
<evidence type="ECO:0000313" key="19">
    <source>
        <dbReference type="EnsemblMetazoa" id="GPPI046391-PA"/>
    </source>
</evidence>
<evidence type="ECO:0000259" key="18">
    <source>
        <dbReference type="SMART" id="SM01193"/>
    </source>
</evidence>
<dbReference type="SMART" id="SM01192">
    <property type="entry name" value="Enolase_C"/>
    <property type="match status" value="1"/>
</dbReference>
<dbReference type="InterPro" id="IPR004468">
    <property type="entry name" value="CTP_synthase"/>
</dbReference>
<dbReference type="VEuPathDB" id="VectorBase:GPPI046391"/>
<dbReference type="SUPFAM" id="SSF52317">
    <property type="entry name" value="Class I glutamine amidotransferase-like"/>
    <property type="match status" value="1"/>
</dbReference>
<dbReference type="STRING" id="67801.A0A1B0C163"/>
<dbReference type="GO" id="GO:0044210">
    <property type="term" value="P:'de novo' CTP biosynthetic process"/>
    <property type="evidence" value="ECO:0007669"/>
    <property type="project" value="UniProtKB-UniRule"/>
</dbReference>
<dbReference type="InterPro" id="IPR017926">
    <property type="entry name" value="GATASE"/>
</dbReference>
<evidence type="ECO:0000256" key="9">
    <source>
        <dbReference type="ARBA" id="ARBA00022842"/>
    </source>
</evidence>
<dbReference type="InterPro" id="IPR017456">
    <property type="entry name" value="CTP_synthase_N"/>
</dbReference>
<dbReference type="EnsemblMetazoa" id="GPPI046391-RA">
    <property type="protein sequence ID" value="GPPI046391-PA"/>
    <property type="gene ID" value="GPPI046391"/>
</dbReference>
<dbReference type="Pfam" id="PF06418">
    <property type="entry name" value="CTP_synth_N"/>
    <property type="match status" value="1"/>
</dbReference>
<dbReference type="HAMAP" id="MF_01227">
    <property type="entry name" value="PyrG"/>
    <property type="match status" value="1"/>
</dbReference>
<dbReference type="InterPro" id="IPR027417">
    <property type="entry name" value="P-loop_NTPase"/>
</dbReference>
<comment type="function">
    <text evidence="16">Catalyzes the ATP-dependent amination of UTP to CTP with either L-glutamine or ammonia as the source of nitrogen.</text>
</comment>
<dbReference type="CDD" id="cd03113">
    <property type="entry name" value="CTPS_N"/>
    <property type="match status" value="1"/>
</dbReference>
<keyword evidence="10 16" id="KW-0315">Glutamine amidotransferase</keyword>
<proteinExistence type="inferred from homology"/>
<dbReference type="InterPro" id="IPR020810">
    <property type="entry name" value="Enolase_C"/>
</dbReference>
<evidence type="ECO:0000313" key="20">
    <source>
        <dbReference type="Proteomes" id="UP000092460"/>
    </source>
</evidence>
<dbReference type="SUPFAM" id="SSF52540">
    <property type="entry name" value="P-loop containing nucleoside triphosphate hydrolases"/>
    <property type="match status" value="1"/>
</dbReference>
<dbReference type="EMBL" id="JXJN01023888">
    <property type="status" value="NOT_ANNOTATED_CDS"/>
    <property type="molecule type" value="Genomic_DNA"/>
</dbReference>
<dbReference type="SMART" id="SM01193">
    <property type="entry name" value="Enolase_N"/>
    <property type="match status" value="1"/>
</dbReference>
<dbReference type="Pfam" id="PF00113">
    <property type="entry name" value="Enolase_C"/>
    <property type="match status" value="1"/>
</dbReference>
<keyword evidence="5 16" id="KW-0436">Ligase</keyword>
<evidence type="ECO:0000256" key="14">
    <source>
        <dbReference type="ARBA" id="ARBA00047781"/>
    </source>
</evidence>
<dbReference type="NCBIfam" id="TIGR00337">
    <property type="entry name" value="PyrG"/>
    <property type="match status" value="1"/>
</dbReference>
<dbReference type="SUPFAM" id="SSF51604">
    <property type="entry name" value="Enolase C-terminal domain-like"/>
    <property type="match status" value="1"/>
</dbReference>
<comment type="similarity">
    <text evidence="3 16">Belongs to the CTP synthase family.</text>
</comment>
<name>A0A1B0C163_9MUSC</name>
<dbReference type="GO" id="GO:0019856">
    <property type="term" value="P:pyrimidine nucleobase biosynthetic process"/>
    <property type="evidence" value="ECO:0007669"/>
    <property type="project" value="TreeGrafter"/>
</dbReference>
<dbReference type="InterPro" id="IPR036849">
    <property type="entry name" value="Enolase-like_C_sf"/>
</dbReference>
<evidence type="ECO:0000256" key="12">
    <source>
        <dbReference type="ARBA" id="ARBA00023152"/>
    </source>
</evidence>
<dbReference type="InterPro" id="IPR033828">
    <property type="entry name" value="GATase1_CTP_Synthase"/>
</dbReference>
<evidence type="ECO:0000256" key="2">
    <source>
        <dbReference type="ARBA" id="ARBA00005171"/>
    </source>
</evidence>
<evidence type="ECO:0000256" key="7">
    <source>
        <dbReference type="ARBA" id="ARBA00022741"/>
    </source>
</evidence>
<evidence type="ECO:0000256" key="6">
    <source>
        <dbReference type="ARBA" id="ARBA00022723"/>
    </source>
</evidence>
<dbReference type="Gene3D" id="3.20.20.120">
    <property type="entry name" value="Enolase-like C-terminal domain"/>
    <property type="match status" value="1"/>
</dbReference>
<dbReference type="GO" id="GO:0005524">
    <property type="term" value="F:ATP binding"/>
    <property type="evidence" value="ECO:0007669"/>
    <property type="project" value="UniProtKB-KW"/>
</dbReference>
<dbReference type="AlphaFoldDB" id="A0A1B0C163"/>
<evidence type="ECO:0000256" key="15">
    <source>
        <dbReference type="ARBA" id="ARBA00070745"/>
    </source>
</evidence>
<evidence type="ECO:0000256" key="13">
    <source>
        <dbReference type="ARBA" id="ARBA00023239"/>
    </source>
</evidence>
<dbReference type="GO" id="GO:0097268">
    <property type="term" value="C:cytoophidium"/>
    <property type="evidence" value="ECO:0007669"/>
    <property type="project" value="UniProtKB-ARBA"/>
</dbReference>
<evidence type="ECO:0000256" key="5">
    <source>
        <dbReference type="ARBA" id="ARBA00022598"/>
    </source>
</evidence>
<keyword evidence="13" id="KW-0456">Lyase</keyword>
<feature type="domain" description="Enolase N-terminal" evidence="18">
    <location>
        <begin position="516"/>
        <end position="607"/>
    </location>
</feature>
<keyword evidence="12" id="KW-0324">Glycolysis</keyword>
<keyword evidence="9" id="KW-0460">Magnesium</keyword>
<dbReference type="PANTHER" id="PTHR11550:SF0">
    <property type="entry name" value="CTP SYNTHASE-RELATED"/>
    <property type="match status" value="1"/>
</dbReference>
<dbReference type="PANTHER" id="PTHR11550">
    <property type="entry name" value="CTP SYNTHASE"/>
    <property type="match status" value="1"/>
</dbReference>
<evidence type="ECO:0000256" key="10">
    <source>
        <dbReference type="ARBA" id="ARBA00022962"/>
    </source>
</evidence>
<dbReference type="PROSITE" id="PS00164">
    <property type="entry name" value="ENOLASE"/>
    <property type="match status" value="1"/>
</dbReference>
<dbReference type="Gene3D" id="3.40.50.880">
    <property type="match status" value="1"/>
</dbReference>
<comment type="catalytic activity">
    <reaction evidence="14 16">
        <text>UTP + L-glutamine + ATP + H2O = CTP + L-glutamate + ADP + phosphate + 2 H(+)</text>
        <dbReference type="Rhea" id="RHEA:26426"/>
        <dbReference type="ChEBI" id="CHEBI:15377"/>
        <dbReference type="ChEBI" id="CHEBI:15378"/>
        <dbReference type="ChEBI" id="CHEBI:29985"/>
        <dbReference type="ChEBI" id="CHEBI:30616"/>
        <dbReference type="ChEBI" id="CHEBI:37563"/>
        <dbReference type="ChEBI" id="CHEBI:43474"/>
        <dbReference type="ChEBI" id="CHEBI:46398"/>
        <dbReference type="ChEBI" id="CHEBI:58359"/>
        <dbReference type="ChEBI" id="CHEBI:456216"/>
        <dbReference type="EC" id="6.3.4.2"/>
    </reaction>
</comment>
<evidence type="ECO:0000256" key="8">
    <source>
        <dbReference type="ARBA" id="ARBA00022840"/>
    </source>
</evidence>
<keyword evidence="11 16" id="KW-0665">Pyrimidine biosynthesis</keyword>
<reference evidence="20" key="1">
    <citation type="submission" date="2015-01" db="EMBL/GenBank/DDBJ databases">
        <authorList>
            <person name="Aksoy S."/>
            <person name="Warren W."/>
            <person name="Wilson R.K."/>
        </authorList>
    </citation>
    <scope>NUCLEOTIDE SEQUENCE [LARGE SCALE GENOMIC DNA]</scope>
    <source>
        <strain evidence="20">IAEA</strain>
    </source>
</reference>
<evidence type="ECO:0000256" key="3">
    <source>
        <dbReference type="ARBA" id="ARBA00007533"/>
    </source>
</evidence>
<dbReference type="GO" id="GO:0042802">
    <property type="term" value="F:identical protein binding"/>
    <property type="evidence" value="ECO:0007669"/>
    <property type="project" value="TreeGrafter"/>
</dbReference>
<comment type="pathway">
    <text evidence="1">Carbohydrate degradation; glycolysis; pyruvate from D-glyceraldehyde 3-phosphate: step 4/5.</text>
</comment>
<dbReference type="InterPro" id="IPR029062">
    <property type="entry name" value="Class_I_gatase-like"/>
</dbReference>
<dbReference type="UniPathway" id="UPA00109">
    <property type="reaction ID" value="UER00187"/>
</dbReference>
<keyword evidence="20" id="KW-1185">Reference proteome</keyword>
<dbReference type="GO" id="GO:0006096">
    <property type="term" value="P:glycolytic process"/>
    <property type="evidence" value="ECO:0007669"/>
    <property type="project" value="UniProtKB-UniPathway"/>
</dbReference>
<dbReference type="GO" id="GO:0016829">
    <property type="term" value="F:lyase activity"/>
    <property type="evidence" value="ECO:0007669"/>
    <property type="project" value="UniProtKB-KW"/>
</dbReference>
<sequence length="813" mass="91009">MAKYYIFITGGVVSSLGKGITTASLGAVLKARNLKVTLMKLDPYINVDPGTISPIQHGEVFVTEDGAETDLDLGYYERFLHAKMSRNNNLTTGKIYFDVLKNERNGFYLGSTIQVIPHITNEIKKRIIHAGKGFDILLVEIGGTVGDIESLPFLESIRQMAIEIGKNKTLYIHLTLVPYLYPSKEIKTKPTQHSVKELLSIGIQPDILICRSDRLVPKYEKAKIALFCNVPEKAVFSLENVDSIYKIPIFLKKQSLDSYICHRFCIKCPKADLSIWETVIYQQQNTIGTVNIGIIGKYTELPDAYRSLIAALEHAGLKNKLIIDIQLINSQNLECDISDLKNLDAIVIPGGFGRRGIEGKIMAAKFSREKNIPYFGICLGMQIAIIEFARNVVGLMEANSTEFIKNCKYPVIAKISELYHKKNILHTNAISNHMRLGNQKCYLKLGSLAYQIYNKSIILERHRHRYEVNNLFLNQIERSGLIVSGWSHNKYKLVEIIEYPNHPWFIGSQFHPEFNSNPLIGREILDSRGKPTVEAEVHLSGGIIGRASSPSGISIGSKEAYELRDEDPSRFLGAGKILHEQGMSTSIGDEGGYSPNLQSNIVALNLIQEAIEKSGFRIGIDITLAIDCAASEFFEKSYQSYYLKSEKQMFSSYEFIKYLTDLTNKYPILSIEDGLHENDLSGFKILTNSLGKKIQIVGDDLFVTNSKLLDYGIKNGIANSILIKPNQIGSLTETLKVIKIAKQAGYSTIISHRSGETEDVTIADLSVGTASGQIKTGSMSRSDRIAKYNRLIRIEEELRFQAPFHGRVEIKNQ</sequence>
<accession>A0A1B0C163</accession>
<dbReference type="UniPathway" id="UPA00159">
    <property type="reaction ID" value="UER00277"/>
</dbReference>
<evidence type="ECO:0000256" key="16">
    <source>
        <dbReference type="RuleBase" id="RU810713"/>
    </source>
</evidence>
<dbReference type="EC" id="6.3.4.2" evidence="16"/>
<dbReference type="GO" id="GO:0005829">
    <property type="term" value="C:cytosol"/>
    <property type="evidence" value="ECO:0007669"/>
    <property type="project" value="TreeGrafter"/>
</dbReference>
<dbReference type="Pfam" id="PF03952">
    <property type="entry name" value="Enolase_N"/>
    <property type="match status" value="1"/>
</dbReference>
<keyword evidence="7 16" id="KW-0547">Nucleotide-binding</keyword>
<keyword evidence="8 16" id="KW-0067">ATP-binding</keyword>
<dbReference type="FunFam" id="3.40.50.880:FF:000002">
    <property type="entry name" value="CTP synthase"/>
    <property type="match status" value="1"/>
</dbReference>
<organism evidence="19 20">
    <name type="scientific">Glossina palpalis gambiensis</name>
    <dbReference type="NCBI Taxonomy" id="67801"/>
    <lineage>
        <taxon>Eukaryota</taxon>
        <taxon>Metazoa</taxon>
        <taxon>Ecdysozoa</taxon>
        <taxon>Arthropoda</taxon>
        <taxon>Hexapoda</taxon>
        <taxon>Insecta</taxon>
        <taxon>Pterygota</taxon>
        <taxon>Neoptera</taxon>
        <taxon>Endopterygota</taxon>
        <taxon>Diptera</taxon>
        <taxon>Brachycera</taxon>
        <taxon>Muscomorpha</taxon>
        <taxon>Hippoboscoidea</taxon>
        <taxon>Glossinidae</taxon>
        <taxon>Glossina</taxon>
    </lineage>
</organism>
<dbReference type="GO" id="GO:0003883">
    <property type="term" value="F:CTP synthase activity"/>
    <property type="evidence" value="ECO:0007669"/>
    <property type="project" value="UniProtKB-UniRule"/>
</dbReference>
<dbReference type="SUPFAM" id="SSF54826">
    <property type="entry name" value="Enolase N-terminal domain-like"/>
    <property type="match status" value="1"/>
</dbReference>
<comment type="pathway">
    <text evidence="2 16">Pyrimidine metabolism; CTP biosynthesis via de novo pathway; CTP from UDP: step 2/2.</text>
</comment>
<dbReference type="FunFam" id="3.40.50.300:FF:000009">
    <property type="entry name" value="CTP synthase"/>
    <property type="match status" value="1"/>
</dbReference>
<feature type="domain" description="Enolase C-terminal TIM barrel" evidence="17">
    <location>
        <begin position="560"/>
        <end position="812"/>
    </location>
</feature>
<dbReference type="InterPro" id="IPR020809">
    <property type="entry name" value="Enolase_CS"/>
</dbReference>
<protein>
    <recommendedName>
        <fullName evidence="15 16">CTP synthase</fullName>
        <ecNumber evidence="16">6.3.4.2</ecNumber>
    </recommendedName>
    <alternativeName>
        <fullName evidence="16">UTP--ammonia ligase</fullName>
    </alternativeName>
</protein>
<comment type="similarity">
    <text evidence="4">Belongs to the enolase family.</text>
</comment>
<dbReference type="CDD" id="cd01746">
    <property type="entry name" value="GATase1_CTP_Synthase"/>
    <property type="match status" value="1"/>
</dbReference>
<dbReference type="InterPro" id="IPR020811">
    <property type="entry name" value="Enolase_N"/>
</dbReference>
<dbReference type="GO" id="GO:0046872">
    <property type="term" value="F:metal ion binding"/>
    <property type="evidence" value="ECO:0007669"/>
    <property type="project" value="UniProtKB-KW"/>
</dbReference>
<evidence type="ECO:0000259" key="17">
    <source>
        <dbReference type="SMART" id="SM01192"/>
    </source>
</evidence>